<protein>
    <submittedName>
        <fullName evidence="1">Uncharacterized protein</fullName>
    </submittedName>
</protein>
<dbReference type="EMBL" id="CDMY01000744">
    <property type="protein sequence ID" value="CEM32062.1"/>
    <property type="molecule type" value="Genomic_DNA"/>
</dbReference>
<name>A0A0G4GP59_VITBC</name>
<proteinExistence type="predicted"/>
<evidence type="ECO:0000313" key="1">
    <source>
        <dbReference type="EMBL" id="CEM32062.1"/>
    </source>
</evidence>
<dbReference type="VEuPathDB" id="CryptoDB:Vbra_23077"/>
<evidence type="ECO:0000313" key="2">
    <source>
        <dbReference type="Proteomes" id="UP000041254"/>
    </source>
</evidence>
<reference evidence="1 2" key="1">
    <citation type="submission" date="2014-11" db="EMBL/GenBank/DDBJ databases">
        <authorList>
            <person name="Zhu J."/>
            <person name="Qi W."/>
            <person name="Song R."/>
        </authorList>
    </citation>
    <scope>NUCLEOTIDE SEQUENCE [LARGE SCALE GENOMIC DNA]</scope>
</reference>
<dbReference type="Proteomes" id="UP000041254">
    <property type="component" value="Unassembled WGS sequence"/>
</dbReference>
<dbReference type="InParanoid" id="A0A0G4GP59"/>
<sequence>MVARFVYASRGASRSSPKARRTNEACVYCTLRRIRVRHRDRPPSVLFPVFATVCLPSAACCSRRRQLWPFLDGLRVCRCATVLLMNVMTDRPSFPHV</sequence>
<gene>
    <name evidence="1" type="ORF">Vbra_23077</name>
</gene>
<accession>A0A0G4GP59</accession>
<keyword evidence="2" id="KW-1185">Reference proteome</keyword>
<dbReference type="AlphaFoldDB" id="A0A0G4GP59"/>
<organism evidence="1 2">
    <name type="scientific">Vitrella brassicaformis (strain CCMP3155)</name>
    <dbReference type="NCBI Taxonomy" id="1169540"/>
    <lineage>
        <taxon>Eukaryota</taxon>
        <taxon>Sar</taxon>
        <taxon>Alveolata</taxon>
        <taxon>Colpodellida</taxon>
        <taxon>Vitrellaceae</taxon>
        <taxon>Vitrella</taxon>
    </lineage>
</organism>